<sequence>MEEKRIQERQVGENADFLPAGCFAYCDTAYQETQRIGRQPELCEPNSVFRKIYKDCKKCLEAELVDNEGRLLLVQREYLNPNFEPWFSYCESGPAPQVTFPADYFDTLVTTKWGPVTYLSDGSATSFLTTVTQVIPNLRSFNITTTEASTLTSTEAATATTSSSTSSSATPTQSVSELEVKTDETSTSSGLTTPALVGVIVGPVVAAILLLGGIAYCIRRHRKKATATQARNDEVDESWGKAQLHGDSLPAEPKTPPQELPDSGLREAPLASDSAELPISPNSKEVQGSPGLPRYELDVEAYRERKERGVRDNMF</sequence>
<dbReference type="EMBL" id="JAUKTV010000008">
    <property type="protein sequence ID" value="KAK0732588.1"/>
    <property type="molecule type" value="Genomic_DNA"/>
</dbReference>
<keyword evidence="4" id="KW-1185">Reference proteome</keyword>
<gene>
    <name evidence="3" type="ORF">B0T21DRAFT_197962</name>
</gene>
<organism evidence="3 4">
    <name type="scientific">Apiosordaria backusii</name>
    <dbReference type="NCBI Taxonomy" id="314023"/>
    <lineage>
        <taxon>Eukaryota</taxon>
        <taxon>Fungi</taxon>
        <taxon>Dikarya</taxon>
        <taxon>Ascomycota</taxon>
        <taxon>Pezizomycotina</taxon>
        <taxon>Sordariomycetes</taxon>
        <taxon>Sordariomycetidae</taxon>
        <taxon>Sordariales</taxon>
        <taxon>Lasiosphaeriaceae</taxon>
        <taxon>Apiosordaria</taxon>
    </lineage>
</organism>
<feature type="transmembrane region" description="Helical" evidence="2">
    <location>
        <begin position="195"/>
        <end position="218"/>
    </location>
</feature>
<feature type="region of interest" description="Disordered" evidence="1">
    <location>
        <begin position="152"/>
        <end position="191"/>
    </location>
</feature>
<reference evidence="3" key="1">
    <citation type="submission" date="2023-06" db="EMBL/GenBank/DDBJ databases">
        <title>Genome-scale phylogeny and comparative genomics of the fungal order Sordariales.</title>
        <authorList>
            <consortium name="Lawrence Berkeley National Laboratory"/>
            <person name="Hensen N."/>
            <person name="Bonometti L."/>
            <person name="Westerberg I."/>
            <person name="Brannstrom I.O."/>
            <person name="Guillou S."/>
            <person name="Cros-Aarteil S."/>
            <person name="Calhoun S."/>
            <person name="Haridas S."/>
            <person name="Kuo A."/>
            <person name="Mondo S."/>
            <person name="Pangilinan J."/>
            <person name="Riley R."/>
            <person name="Labutti K."/>
            <person name="Andreopoulos B."/>
            <person name="Lipzen A."/>
            <person name="Chen C."/>
            <person name="Yanf M."/>
            <person name="Daum C."/>
            <person name="Ng V."/>
            <person name="Clum A."/>
            <person name="Steindorff A."/>
            <person name="Ohm R."/>
            <person name="Martin F."/>
            <person name="Silar P."/>
            <person name="Natvig D."/>
            <person name="Lalanne C."/>
            <person name="Gautier V."/>
            <person name="Ament-Velasquez S.L."/>
            <person name="Kruys A."/>
            <person name="Hutchinson M.I."/>
            <person name="Powell A.J."/>
            <person name="Barry K."/>
            <person name="Miller A.N."/>
            <person name="Grigoriev I.V."/>
            <person name="Debuchy R."/>
            <person name="Gladieux P."/>
            <person name="Thoren M.H."/>
            <person name="Johannesson H."/>
        </authorList>
    </citation>
    <scope>NUCLEOTIDE SEQUENCE</scope>
    <source>
        <strain evidence="3">CBS 540.89</strain>
    </source>
</reference>
<proteinExistence type="predicted"/>
<feature type="compositionally biased region" description="Low complexity" evidence="1">
    <location>
        <begin position="152"/>
        <end position="177"/>
    </location>
</feature>
<feature type="region of interest" description="Disordered" evidence="1">
    <location>
        <begin position="244"/>
        <end position="293"/>
    </location>
</feature>
<name>A0AA40EER1_9PEZI</name>
<keyword evidence="2" id="KW-0472">Membrane</keyword>
<protein>
    <submittedName>
        <fullName evidence="3">Uncharacterized protein</fullName>
    </submittedName>
</protein>
<keyword evidence="2" id="KW-0812">Transmembrane</keyword>
<accession>A0AA40EER1</accession>
<dbReference type="Proteomes" id="UP001172159">
    <property type="component" value="Unassembled WGS sequence"/>
</dbReference>
<dbReference type="AlphaFoldDB" id="A0AA40EER1"/>
<evidence type="ECO:0000256" key="1">
    <source>
        <dbReference type="SAM" id="MobiDB-lite"/>
    </source>
</evidence>
<evidence type="ECO:0000256" key="2">
    <source>
        <dbReference type="SAM" id="Phobius"/>
    </source>
</evidence>
<evidence type="ECO:0000313" key="4">
    <source>
        <dbReference type="Proteomes" id="UP001172159"/>
    </source>
</evidence>
<evidence type="ECO:0000313" key="3">
    <source>
        <dbReference type="EMBL" id="KAK0732588.1"/>
    </source>
</evidence>
<keyword evidence="2" id="KW-1133">Transmembrane helix</keyword>
<dbReference type="PANTHER" id="PTHR38122">
    <property type="entry name" value="GLYCOPROTEIN X"/>
    <property type="match status" value="1"/>
</dbReference>
<comment type="caution">
    <text evidence="3">The sequence shown here is derived from an EMBL/GenBank/DDBJ whole genome shotgun (WGS) entry which is preliminary data.</text>
</comment>
<dbReference type="Pfam" id="PF05808">
    <property type="entry name" value="Podoplanin"/>
    <property type="match status" value="1"/>
</dbReference>
<dbReference type="PANTHER" id="PTHR38122:SF1">
    <property type="entry name" value="GLYCOPROTEIN X"/>
    <property type="match status" value="1"/>
</dbReference>